<feature type="transmembrane region" description="Helical" evidence="6">
    <location>
        <begin position="180"/>
        <end position="199"/>
    </location>
</feature>
<evidence type="ECO:0000256" key="4">
    <source>
        <dbReference type="ARBA" id="ARBA00023136"/>
    </source>
</evidence>
<feature type="transmembrane region" description="Helical" evidence="6">
    <location>
        <begin position="6"/>
        <end position="29"/>
    </location>
</feature>
<dbReference type="AlphaFoldDB" id="A0A1X2HKX5"/>
<dbReference type="Proteomes" id="UP000193560">
    <property type="component" value="Unassembled WGS sequence"/>
</dbReference>
<dbReference type="STRING" id="90262.A0A1X2HKX5"/>
<dbReference type="GO" id="GO:0012505">
    <property type="term" value="C:endomembrane system"/>
    <property type="evidence" value="ECO:0007669"/>
    <property type="project" value="UniProtKB-SubCell"/>
</dbReference>
<organism evidence="8 9">
    <name type="scientific">Absidia repens</name>
    <dbReference type="NCBI Taxonomy" id="90262"/>
    <lineage>
        <taxon>Eukaryota</taxon>
        <taxon>Fungi</taxon>
        <taxon>Fungi incertae sedis</taxon>
        <taxon>Mucoromycota</taxon>
        <taxon>Mucoromycotina</taxon>
        <taxon>Mucoromycetes</taxon>
        <taxon>Mucorales</taxon>
        <taxon>Cunninghamellaceae</taxon>
        <taxon>Absidia</taxon>
    </lineage>
</organism>
<evidence type="ECO:0000259" key="7">
    <source>
        <dbReference type="Pfam" id="PF12632"/>
    </source>
</evidence>
<dbReference type="GO" id="GO:0017022">
    <property type="term" value="F:myosin binding"/>
    <property type="evidence" value="ECO:0007669"/>
    <property type="project" value="InterPro"/>
</dbReference>
<dbReference type="Pfam" id="PF12632">
    <property type="entry name" value="Vezatin"/>
    <property type="match status" value="1"/>
</dbReference>
<keyword evidence="9" id="KW-1185">Reference proteome</keyword>
<protein>
    <recommendedName>
        <fullName evidence="7">Myosin-binding domain-containing protein</fullName>
    </recommendedName>
</protein>
<reference evidence="8 9" key="1">
    <citation type="submission" date="2016-07" db="EMBL/GenBank/DDBJ databases">
        <title>Pervasive Adenine N6-methylation of Active Genes in Fungi.</title>
        <authorList>
            <consortium name="DOE Joint Genome Institute"/>
            <person name="Mondo S.J."/>
            <person name="Dannebaum R.O."/>
            <person name="Kuo R.C."/>
            <person name="Labutti K."/>
            <person name="Haridas S."/>
            <person name="Kuo A."/>
            <person name="Salamov A."/>
            <person name="Ahrendt S.R."/>
            <person name="Lipzen A."/>
            <person name="Sullivan W."/>
            <person name="Andreopoulos W.B."/>
            <person name="Clum A."/>
            <person name="Lindquist E."/>
            <person name="Daum C."/>
            <person name="Ramamoorthy G.K."/>
            <person name="Gryganskyi A."/>
            <person name="Culley D."/>
            <person name="Magnuson J.K."/>
            <person name="James T.Y."/>
            <person name="O'Malley M.A."/>
            <person name="Stajich J.E."/>
            <person name="Spatafora J.W."/>
            <person name="Visel A."/>
            <person name="Grigoriev I.V."/>
        </authorList>
    </citation>
    <scope>NUCLEOTIDE SEQUENCE [LARGE SCALE GENOMIC DNA]</scope>
    <source>
        <strain evidence="8 9">NRRL 1336</strain>
    </source>
</reference>
<feature type="region of interest" description="Disordered" evidence="5">
    <location>
        <begin position="501"/>
        <end position="540"/>
    </location>
</feature>
<evidence type="ECO:0000313" key="9">
    <source>
        <dbReference type="Proteomes" id="UP000193560"/>
    </source>
</evidence>
<evidence type="ECO:0000313" key="8">
    <source>
        <dbReference type="EMBL" id="ORZ00065.1"/>
    </source>
</evidence>
<evidence type="ECO:0000256" key="1">
    <source>
        <dbReference type="ARBA" id="ARBA00004308"/>
    </source>
</evidence>
<feature type="transmembrane region" description="Helical" evidence="6">
    <location>
        <begin position="146"/>
        <end position="168"/>
    </location>
</feature>
<evidence type="ECO:0000256" key="2">
    <source>
        <dbReference type="ARBA" id="ARBA00022692"/>
    </source>
</evidence>
<name>A0A1X2HKX5_9FUNG</name>
<keyword evidence="4 6" id="KW-0472">Membrane</keyword>
<comment type="caution">
    <text evidence="8">The sequence shown here is derived from an EMBL/GenBank/DDBJ whole genome shotgun (WGS) entry which is preliminary data.</text>
</comment>
<dbReference type="InterPro" id="IPR026859">
    <property type="entry name" value="Myosin-bd"/>
</dbReference>
<evidence type="ECO:0000256" key="6">
    <source>
        <dbReference type="SAM" id="Phobius"/>
    </source>
</evidence>
<accession>A0A1X2HKX5</accession>
<gene>
    <name evidence="8" type="ORF">BCR42DRAFT_429873</name>
</gene>
<dbReference type="EMBL" id="MCGE01000057">
    <property type="protein sequence ID" value="ORZ00065.1"/>
    <property type="molecule type" value="Genomic_DNA"/>
</dbReference>
<proteinExistence type="predicted"/>
<feature type="domain" description="Myosin-binding" evidence="7">
    <location>
        <begin position="186"/>
        <end position="443"/>
    </location>
</feature>
<keyword evidence="2 6" id="KW-0812">Transmembrane</keyword>
<feature type="non-terminal residue" evidence="8">
    <location>
        <position position="540"/>
    </location>
</feature>
<dbReference type="OrthoDB" id="2289371at2759"/>
<evidence type="ECO:0000256" key="5">
    <source>
        <dbReference type="SAM" id="MobiDB-lite"/>
    </source>
</evidence>
<keyword evidence="3 6" id="KW-1133">Transmembrane helix</keyword>
<comment type="subcellular location">
    <subcellularLocation>
        <location evidence="1">Endomembrane system</location>
    </subcellularLocation>
</comment>
<sequence length="540" mass="61394">MSTWISFLCPTFIHCLIYISLFSLIFFSLPSNTQFHSSLFPSLPWSSLVVQVQTLCNQILEFFEKDAIDLYFRTISYLKILLSSALPESEETGFEEQFKYLIVSSSVLNEISSQQVANSCAVGSTPSTTHNCNNNQHIRSGSLKTYYMTMGIVALSGSLLFVFSFVNFVGALCFHWPHPAYFPLILLQAIFLGILFLVYRRLRYTKIRRTYQRLLRHLQQIIDVAGVSDHLMDQLVDKIHDVETISQGYTLTPANSMLKQPRSHQSPQTIGMQSMARSILVPYFKSVTTLLQKTSPLTHSANLSTLRGMYNVKALSSTPPLIDEDDDEGVSASICQEQLDYLVYMIRSTRREWFMRLLALEMMTLGHDSARRDYGTMLDVVEGTMLDMEHYTKLLTKKMKKAMTSDLYNEPMSYMDDKNTDQRSRIVLNKLVLLEKHLRNLQTKIVLCRHDANGVSHDKGADQSFNRISDRFGSMEQDISHLLAQWDENKNGLLHVIKDERKSSTGSALPSPPTSPAASMNKVENSRRPRAATPPPTTFT</sequence>
<evidence type="ECO:0000256" key="3">
    <source>
        <dbReference type="ARBA" id="ARBA00022989"/>
    </source>
</evidence>